<evidence type="ECO:0000313" key="2">
    <source>
        <dbReference type="Proteomes" id="UP000316855"/>
    </source>
</evidence>
<dbReference type="Proteomes" id="UP000316855">
    <property type="component" value="Chromosome"/>
</dbReference>
<gene>
    <name evidence="1" type="ORF">Pan161_06000</name>
</gene>
<accession>A0A517V7J7</accession>
<keyword evidence="2" id="KW-1185">Reference proteome</keyword>
<dbReference type="KEGG" id="gax:Pan161_06000"/>
<dbReference type="AlphaFoldDB" id="A0A517V7J7"/>
<sequence>MRTCPACFKTLVKIKSDSDESEKQVCKNNRCLKSIFHSDAKCPDCGAPPAKILRGSNHYTSYLCENNHEFSEQLKPRPELYK</sequence>
<proteinExistence type="predicted"/>
<dbReference type="EMBL" id="CP036343">
    <property type="protein sequence ID" value="QDT88981.1"/>
    <property type="molecule type" value="Genomic_DNA"/>
</dbReference>
<organism evidence="1 2">
    <name type="scientific">Gimesia algae</name>
    <dbReference type="NCBI Taxonomy" id="2527971"/>
    <lineage>
        <taxon>Bacteria</taxon>
        <taxon>Pseudomonadati</taxon>
        <taxon>Planctomycetota</taxon>
        <taxon>Planctomycetia</taxon>
        <taxon>Planctomycetales</taxon>
        <taxon>Planctomycetaceae</taxon>
        <taxon>Gimesia</taxon>
    </lineage>
</organism>
<protein>
    <submittedName>
        <fullName evidence="1">Uncharacterized protein</fullName>
    </submittedName>
</protein>
<name>A0A517V7J7_9PLAN</name>
<evidence type="ECO:0000313" key="1">
    <source>
        <dbReference type="EMBL" id="QDT88981.1"/>
    </source>
</evidence>
<reference evidence="1 2" key="1">
    <citation type="submission" date="2019-02" db="EMBL/GenBank/DDBJ databases">
        <title>Deep-cultivation of Planctomycetes and their phenomic and genomic characterization uncovers novel biology.</title>
        <authorList>
            <person name="Wiegand S."/>
            <person name="Jogler M."/>
            <person name="Boedeker C."/>
            <person name="Pinto D."/>
            <person name="Vollmers J."/>
            <person name="Rivas-Marin E."/>
            <person name="Kohn T."/>
            <person name="Peeters S.H."/>
            <person name="Heuer A."/>
            <person name="Rast P."/>
            <person name="Oberbeckmann S."/>
            <person name="Bunk B."/>
            <person name="Jeske O."/>
            <person name="Meyerdierks A."/>
            <person name="Storesund J.E."/>
            <person name="Kallscheuer N."/>
            <person name="Luecker S."/>
            <person name="Lage O.M."/>
            <person name="Pohl T."/>
            <person name="Merkel B.J."/>
            <person name="Hornburger P."/>
            <person name="Mueller R.-W."/>
            <person name="Bruemmer F."/>
            <person name="Labrenz M."/>
            <person name="Spormann A.M."/>
            <person name="Op den Camp H."/>
            <person name="Overmann J."/>
            <person name="Amann R."/>
            <person name="Jetten M.S.M."/>
            <person name="Mascher T."/>
            <person name="Medema M.H."/>
            <person name="Devos D.P."/>
            <person name="Kaster A.-K."/>
            <person name="Ovreas L."/>
            <person name="Rohde M."/>
            <person name="Galperin M.Y."/>
            <person name="Jogler C."/>
        </authorList>
    </citation>
    <scope>NUCLEOTIDE SEQUENCE [LARGE SCALE GENOMIC DNA]</scope>
    <source>
        <strain evidence="1 2">Pan161</strain>
    </source>
</reference>